<reference evidence="1 2" key="1">
    <citation type="submission" date="2017-11" db="EMBL/GenBank/DDBJ databases">
        <title>The genome of Rhizophagus clarus HR1 reveals common genetic basis of auxotrophy among arbuscular mycorrhizal fungi.</title>
        <authorList>
            <person name="Kobayashi Y."/>
        </authorList>
    </citation>
    <scope>NUCLEOTIDE SEQUENCE [LARGE SCALE GENOMIC DNA]</scope>
    <source>
        <strain evidence="1 2">HR1</strain>
    </source>
</reference>
<protein>
    <submittedName>
        <fullName evidence="1">Uncharacterized protein</fullName>
    </submittedName>
</protein>
<sequence length="71" mass="8202">MLIRGQFSCHKYYVRIVDCSQFSSPLQKLLIINIDGVTNNILKLICCSSFSWPMKLDWMCQYGVRNHSISG</sequence>
<organism evidence="1 2">
    <name type="scientific">Rhizophagus clarus</name>
    <dbReference type="NCBI Taxonomy" id="94130"/>
    <lineage>
        <taxon>Eukaryota</taxon>
        <taxon>Fungi</taxon>
        <taxon>Fungi incertae sedis</taxon>
        <taxon>Mucoromycota</taxon>
        <taxon>Glomeromycotina</taxon>
        <taxon>Glomeromycetes</taxon>
        <taxon>Glomerales</taxon>
        <taxon>Glomeraceae</taxon>
        <taxon>Rhizophagus</taxon>
    </lineage>
</organism>
<proteinExistence type="predicted"/>
<dbReference type="EMBL" id="BEXD01004319">
    <property type="protein sequence ID" value="GBC09675.1"/>
    <property type="molecule type" value="Genomic_DNA"/>
</dbReference>
<evidence type="ECO:0000313" key="2">
    <source>
        <dbReference type="Proteomes" id="UP000247702"/>
    </source>
</evidence>
<gene>
    <name evidence="1" type="ORF">RclHR1_09030007</name>
</gene>
<dbReference type="AlphaFoldDB" id="A0A2Z6SDJ8"/>
<dbReference type="Proteomes" id="UP000247702">
    <property type="component" value="Unassembled WGS sequence"/>
</dbReference>
<name>A0A2Z6SDJ8_9GLOM</name>
<keyword evidence="2" id="KW-1185">Reference proteome</keyword>
<evidence type="ECO:0000313" key="1">
    <source>
        <dbReference type="EMBL" id="GBC09675.1"/>
    </source>
</evidence>
<comment type="caution">
    <text evidence="1">The sequence shown here is derived from an EMBL/GenBank/DDBJ whole genome shotgun (WGS) entry which is preliminary data.</text>
</comment>
<accession>A0A2Z6SDJ8</accession>